<dbReference type="EMBL" id="AYSA01000711">
    <property type="protein sequence ID" value="ESZ90032.1"/>
    <property type="molecule type" value="Genomic_DNA"/>
</dbReference>
<feature type="compositionally biased region" description="Basic and acidic residues" evidence="5">
    <location>
        <begin position="1"/>
        <end position="19"/>
    </location>
</feature>
<comment type="caution">
    <text evidence="7">The sequence shown here is derived from an EMBL/GenBank/DDBJ whole genome shotgun (WGS) entry which is preliminary data.</text>
</comment>
<dbReference type="PANTHER" id="PTHR11685">
    <property type="entry name" value="RBR FAMILY RING FINGER AND IBR DOMAIN-CONTAINING"/>
    <property type="match status" value="1"/>
</dbReference>
<dbReference type="Proteomes" id="UP000019487">
    <property type="component" value="Unassembled WGS sequence"/>
</dbReference>
<feature type="region of interest" description="Disordered" evidence="5">
    <location>
        <begin position="1"/>
        <end position="69"/>
    </location>
</feature>
<reference evidence="7 8" key="1">
    <citation type="journal article" date="2014" name="Genome Announc.">
        <title>Draft genome sequence of Sclerotinia borealis, a psychrophilic plant pathogenic fungus.</title>
        <authorList>
            <person name="Mardanov A.V."/>
            <person name="Beletsky A.V."/>
            <person name="Kadnikov V.V."/>
            <person name="Ignatov A.N."/>
            <person name="Ravin N.V."/>
        </authorList>
    </citation>
    <scope>NUCLEOTIDE SEQUENCE [LARGE SCALE GENOMIC DNA]</scope>
    <source>
        <strain evidence="8">F-4157</strain>
    </source>
</reference>
<organism evidence="7 8">
    <name type="scientific">Sclerotinia borealis (strain F-4128)</name>
    <dbReference type="NCBI Taxonomy" id="1432307"/>
    <lineage>
        <taxon>Eukaryota</taxon>
        <taxon>Fungi</taxon>
        <taxon>Dikarya</taxon>
        <taxon>Ascomycota</taxon>
        <taxon>Pezizomycotina</taxon>
        <taxon>Leotiomycetes</taxon>
        <taxon>Helotiales</taxon>
        <taxon>Sclerotiniaceae</taxon>
        <taxon>Sclerotinia</taxon>
    </lineage>
</organism>
<evidence type="ECO:0000256" key="1">
    <source>
        <dbReference type="ARBA" id="ARBA00022723"/>
    </source>
</evidence>
<dbReference type="GO" id="GO:0016567">
    <property type="term" value="P:protein ubiquitination"/>
    <property type="evidence" value="ECO:0007669"/>
    <property type="project" value="InterPro"/>
</dbReference>
<dbReference type="GO" id="GO:0008270">
    <property type="term" value="F:zinc ion binding"/>
    <property type="evidence" value="ECO:0007669"/>
    <property type="project" value="UniProtKB-KW"/>
</dbReference>
<protein>
    <recommendedName>
        <fullName evidence="6">IBR domain-containing protein</fullName>
    </recommendedName>
</protein>
<evidence type="ECO:0000256" key="4">
    <source>
        <dbReference type="ARBA" id="ARBA00022833"/>
    </source>
</evidence>
<dbReference type="GO" id="GO:0004842">
    <property type="term" value="F:ubiquitin-protein transferase activity"/>
    <property type="evidence" value="ECO:0007669"/>
    <property type="project" value="InterPro"/>
</dbReference>
<dbReference type="SUPFAM" id="SSF57850">
    <property type="entry name" value="RING/U-box"/>
    <property type="match status" value="2"/>
</dbReference>
<evidence type="ECO:0000313" key="8">
    <source>
        <dbReference type="Proteomes" id="UP000019487"/>
    </source>
</evidence>
<dbReference type="HOGENOM" id="CLU_855707_0_0_1"/>
<evidence type="ECO:0000256" key="2">
    <source>
        <dbReference type="ARBA" id="ARBA00022771"/>
    </source>
</evidence>
<sequence length="325" mass="37350">MSSNHQDFRPSRSYNKEIATDEDAPNVEQHTQTFMISQQSAQTNISSNSGHMSAAEESHSKSSSIYPQQEKPKLSIFSRFRNKLRKRKDKEKSVAGKLSGKFVSCRDDFQEHKMVNLRCHKYCKECFERRVTVALKTEAMWPFMCCSEIPYKDIVRSVNADLARKFQLKASEMKVPPGDRIYCIKPNCETWIPTNCINQRRKRASCSSCQTRVCTICRGAWHATIKCPQDKSLQATVNLAEKQGWKKCYDCNALVELTWGCSHMTCRSIQLQGRQQIAAIQPQQRLQQQAEEPRRAGNRLASLALRFEALGAQLRVLRSRDSIFR</sequence>
<evidence type="ECO:0000313" key="7">
    <source>
        <dbReference type="EMBL" id="ESZ90032.1"/>
    </source>
</evidence>
<keyword evidence="4" id="KW-0862">Zinc</keyword>
<name>W9BZM7_SCLBF</name>
<keyword evidence="8" id="KW-1185">Reference proteome</keyword>
<dbReference type="InterPro" id="IPR031127">
    <property type="entry name" value="E3_UB_ligase_RBR"/>
</dbReference>
<dbReference type="AlphaFoldDB" id="W9BZM7"/>
<evidence type="ECO:0000259" key="6">
    <source>
        <dbReference type="Pfam" id="PF01485"/>
    </source>
</evidence>
<gene>
    <name evidence="7" type="ORF">SBOR_9588</name>
</gene>
<evidence type="ECO:0000256" key="5">
    <source>
        <dbReference type="SAM" id="MobiDB-lite"/>
    </source>
</evidence>
<keyword evidence="2" id="KW-0863">Zinc-finger</keyword>
<dbReference type="Gene3D" id="1.20.120.1750">
    <property type="match status" value="1"/>
</dbReference>
<proteinExistence type="predicted"/>
<dbReference type="Pfam" id="PF01485">
    <property type="entry name" value="IBR"/>
    <property type="match status" value="1"/>
</dbReference>
<evidence type="ECO:0000256" key="3">
    <source>
        <dbReference type="ARBA" id="ARBA00022786"/>
    </source>
</evidence>
<accession>W9BZM7</accession>
<keyword evidence="3" id="KW-0833">Ubl conjugation pathway</keyword>
<feature type="compositionally biased region" description="Polar residues" evidence="5">
    <location>
        <begin position="28"/>
        <end position="51"/>
    </location>
</feature>
<dbReference type="OrthoDB" id="9977870at2759"/>
<dbReference type="InterPro" id="IPR002867">
    <property type="entry name" value="IBR_dom"/>
</dbReference>
<keyword evidence="1" id="KW-0479">Metal-binding</keyword>
<dbReference type="STRING" id="1432307.W9BZM7"/>
<dbReference type="CDD" id="cd20335">
    <property type="entry name" value="BRcat_RBR"/>
    <property type="match status" value="1"/>
</dbReference>
<feature type="domain" description="IBR" evidence="6">
    <location>
        <begin position="179"/>
        <end position="227"/>
    </location>
</feature>